<evidence type="ECO:0000313" key="3">
    <source>
        <dbReference type="Proteomes" id="UP000028999"/>
    </source>
</evidence>
<gene>
    <name evidence="2" type="primary">BnaC03g71510D</name>
    <name evidence="1" type="ORF">DARMORV10_C03P12860.1</name>
    <name evidence="2" type="ORF">GSBRNA2T00062851001</name>
</gene>
<keyword evidence="3" id="KW-1185">Reference proteome</keyword>
<dbReference type="Proteomes" id="UP001295469">
    <property type="component" value="Chromosome C03"/>
</dbReference>
<proteinExistence type="predicted"/>
<evidence type="ECO:0000313" key="2">
    <source>
        <dbReference type="EMBL" id="CDY67374.1"/>
    </source>
</evidence>
<dbReference type="STRING" id="3708.A0A078JKS3"/>
<dbReference type="OMA" id="TMIFAEI"/>
<dbReference type="AlphaFoldDB" id="A0A078JKS3"/>
<dbReference type="Gramene" id="CDY67374">
    <property type="protein sequence ID" value="CDY67374"/>
    <property type="gene ID" value="GSBRNA2T00062851001"/>
</dbReference>
<accession>A0A078JKS3</accession>
<dbReference type="PaxDb" id="3708-A0A078JKS3"/>
<reference evidence="2 3" key="1">
    <citation type="journal article" date="2014" name="Science">
        <title>Plant genetics. Early allopolyploid evolution in the post-Neolithic Brassica napus oilseed genome.</title>
        <authorList>
            <person name="Chalhoub B."/>
            <person name="Denoeud F."/>
            <person name="Liu S."/>
            <person name="Parkin I.A."/>
            <person name="Tang H."/>
            <person name="Wang X."/>
            <person name="Chiquet J."/>
            <person name="Belcram H."/>
            <person name="Tong C."/>
            <person name="Samans B."/>
            <person name="Correa M."/>
            <person name="Da Silva C."/>
            <person name="Just J."/>
            <person name="Falentin C."/>
            <person name="Koh C.S."/>
            <person name="Le Clainche I."/>
            <person name="Bernard M."/>
            <person name="Bento P."/>
            <person name="Noel B."/>
            <person name="Labadie K."/>
            <person name="Alberti A."/>
            <person name="Charles M."/>
            <person name="Arnaud D."/>
            <person name="Guo H."/>
            <person name="Daviaud C."/>
            <person name="Alamery S."/>
            <person name="Jabbari K."/>
            <person name="Zhao M."/>
            <person name="Edger P.P."/>
            <person name="Chelaifa H."/>
            <person name="Tack D."/>
            <person name="Lassalle G."/>
            <person name="Mestiri I."/>
            <person name="Schnel N."/>
            <person name="Le Paslier M.C."/>
            <person name="Fan G."/>
            <person name="Renault V."/>
            <person name="Bayer P.E."/>
            <person name="Golicz A.A."/>
            <person name="Manoli S."/>
            <person name="Lee T.H."/>
            <person name="Thi V.H."/>
            <person name="Chalabi S."/>
            <person name="Hu Q."/>
            <person name="Fan C."/>
            <person name="Tollenaere R."/>
            <person name="Lu Y."/>
            <person name="Battail C."/>
            <person name="Shen J."/>
            <person name="Sidebottom C.H."/>
            <person name="Wang X."/>
            <person name="Canaguier A."/>
            <person name="Chauveau A."/>
            <person name="Berard A."/>
            <person name="Deniot G."/>
            <person name="Guan M."/>
            <person name="Liu Z."/>
            <person name="Sun F."/>
            <person name="Lim Y.P."/>
            <person name="Lyons E."/>
            <person name="Town C.D."/>
            <person name="Bancroft I."/>
            <person name="Wang X."/>
            <person name="Meng J."/>
            <person name="Ma J."/>
            <person name="Pires J.C."/>
            <person name="King G.J."/>
            <person name="Brunel D."/>
            <person name="Delourme R."/>
            <person name="Renard M."/>
            <person name="Aury J.M."/>
            <person name="Adams K.L."/>
            <person name="Batley J."/>
            <person name="Snowdon R.J."/>
            <person name="Tost J."/>
            <person name="Edwards D."/>
            <person name="Zhou Y."/>
            <person name="Hua W."/>
            <person name="Sharpe A.G."/>
            <person name="Paterson A.H."/>
            <person name="Guan C."/>
            <person name="Wincker P."/>
        </authorList>
    </citation>
    <scope>NUCLEOTIDE SEQUENCE [LARGE SCALE GENOMIC DNA]</scope>
    <source>
        <strain evidence="3">cv. Darmor-bzh</strain>
    </source>
</reference>
<reference evidence="2" key="2">
    <citation type="submission" date="2014-06" db="EMBL/GenBank/DDBJ databases">
        <authorList>
            <person name="Genoscope - CEA"/>
        </authorList>
    </citation>
    <scope>NUCLEOTIDE SEQUENCE</scope>
</reference>
<sequence>MNSCWCCGPVVSGNENKLDVSIVADRLTTEKLSLYDKEFDYLLCDLKYDAEESLVHGKVGIVKDDDENVVEVVEFARQGMPVVEEIGTMIFAEIKQLNEPIDGKITVWNIGGLFTRLEGLRGFNSRSKC</sequence>
<protein>
    <submittedName>
        <fullName evidence="1">(rape) hypothetical protein</fullName>
    </submittedName>
    <submittedName>
        <fullName evidence="2">BnaC03g71510D protein</fullName>
    </submittedName>
</protein>
<evidence type="ECO:0000313" key="1">
    <source>
        <dbReference type="EMBL" id="CAF1698311.1"/>
    </source>
</evidence>
<reference evidence="1" key="3">
    <citation type="submission" date="2021-01" db="EMBL/GenBank/DDBJ databases">
        <authorList>
            <consortium name="Genoscope - CEA"/>
            <person name="William W."/>
        </authorList>
    </citation>
    <scope>NUCLEOTIDE SEQUENCE</scope>
</reference>
<organism evidence="2 3">
    <name type="scientific">Brassica napus</name>
    <name type="common">Rape</name>
    <dbReference type="NCBI Taxonomy" id="3708"/>
    <lineage>
        <taxon>Eukaryota</taxon>
        <taxon>Viridiplantae</taxon>
        <taxon>Streptophyta</taxon>
        <taxon>Embryophyta</taxon>
        <taxon>Tracheophyta</taxon>
        <taxon>Spermatophyta</taxon>
        <taxon>Magnoliopsida</taxon>
        <taxon>eudicotyledons</taxon>
        <taxon>Gunneridae</taxon>
        <taxon>Pentapetalae</taxon>
        <taxon>rosids</taxon>
        <taxon>malvids</taxon>
        <taxon>Brassicales</taxon>
        <taxon>Brassicaceae</taxon>
        <taxon>Brassiceae</taxon>
        <taxon>Brassica</taxon>
    </lineage>
</organism>
<dbReference type="Proteomes" id="UP000028999">
    <property type="component" value="Unassembled WGS sequence"/>
</dbReference>
<dbReference type="EMBL" id="LK036041">
    <property type="protein sequence ID" value="CDY67374.1"/>
    <property type="molecule type" value="Genomic_DNA"/>
</dbReference>
<name>A0A078JKS3_BRANA</name>
<dbReference type="EMBL" id="HG994367">
    <property type="protein sequence ID" value="CAF1698311.1"/>
    <property type="molecule type" value="Genomic_DNA"/>
</dbReference>